<evidence type="ECO:0000256" key="7">
    <source>
        <dbReference type="RuleBase" id="RU364038"/>
    </source>
</evidence>
<dbReference type="AlphaFoldDB" id="A0A0M4LEL2"/>
<dbReference type="OrthoDB" id="12976at2"/>
<dbReference type="STRING" id="1125411.W908_01685"/>
<dbReference type="SUPFAM" id="SSF54423">
    <property type="entry name" value="DsbC/DsbG N-terminal domain-like"/>
    <property type="match status" value="1"/>
</dbReference>
<evidence type="ECO:0000313" key="9">
    <source>
        <dbReference type="EMBL" id="ALE01430.1"/>
    </source>
</evidence>
<dbReference type="KEGG" id="tsn:W908_01685"/>
<evidence type="ECO:0000256" key="3">
    <source>
        <dbReference type="ARBA" id="ARBA00022729"/>
    </source>
</evidence>
<comment type="subcellular location">
    <subcellularLocation>
        <location evidence="1 7">Periplasm</location>
    </subcellularLocation>
</comment>
<keyword evidence="6 7" id="KW-0676">Redox-active center</keyword>
<evidence type="ECO:0000313" key="10">
    <source>
        <dbReference type="Proteomes" id="UP000068905"/>
    </source>
</evidence>
<dbReference type="InterPro" id="IPR033954">
    <property type="entry name" value="DiS-bond_Isoase_DsbC/G"/>
</dbReference>
<dbReference type="InterPro" id="IPR009094">
    <property type="entry name" value="DiS-bond_isomerase_DsbC/G_N_sf"/>
</dbReference>
<sequence>MKKFLTIALIFITNIVFADVGMIVNKLKPYFPEIKTENISTSQLDGYYEVVLTNPSIDVLYISMDGRYVLQGAVTDLELMTNISTNRVNAIKQNMLDSISDNEKIIFKSENEKYVVHVFTDVDCPYCAKLHANMNEMNALGITVKYLASPLEQLHPNAQSAMEKIWCAEDKAIAIHNYKTKRFLPNSPDCINPVAEQLAISKQLGVNGTPSIFFENGLNIPGYLEPEELLNRFLNTLAQ</sequence>
<evidence type="ECO:0000259" key="8">
    <source>
        <dbReference type="PROSITE" id="PS51352"/>
    </source>
</evidence>
<dbReference type="GO" id="GO:0042597">
    <property type="term" value="C:periplasmic space"/>
    <property type="evidence" value="ECO:0007669"/>
    <property type="project" value="UniProtKB-SubCell"/>
</dbReference>
<accession>A0A0M4LEL2</accession>
<keyword evidence="3 7" id="KW-0732">Signal</keyword>
<proteinExistence type="inferred from homology"/>
<dbReference type="PANTHER" id="PTHR35272">
    <property type="entry name" value="THIOL:DISULFIDE INTERCHANGE PROTEIN DSBC-RELATED"/>
    <property type="match status" value="1"/>
</dbReference>
<organism evidence="9 10">
    <name type="scientific">Candidatus Pseudothioglobus singularis PS1</name>
    <dbReference type="NCBI Taxonomy" id="1125411"/>
    <lineage>
        <taxon>Bacteria</taxon>
        <taxon>Pseudomonadati</taxon>
        <taxon>Pseudomonadota</taxon>
        <taxon>Gammaproteobacteria</taxon>
        <taxon>Candidatus Pseudothioglobaceae</taxon>
        <taxon>Candidatus Pseudothioglobus</taxon>
    </lineage>
</organism>
<dbReference type="InterPro" id="IPR036249">
    <property type="entry name" value="Thioredoxin-like_sf"/>
</dbReference>
<comment type="function">
    <text evidence="7">Required for disulfide bond formation in some periplasmic proteins. Acts by transferring its disulfide bond to other proteins and is reduced in the process.</text>
</comment>
<keyword evidence="4 7" id="KW-0574">Periplasm</keyword>
<dbReference type="SUPFAM" id="SSF52833">
    <property type="entry name" value="Thioredoxin-like"/>
    <property type="match status" value="1"/>
</dbReference>
<dbReference type="InterPro" id="IPR018950">
    <property type="entry name" value="DiS-bond_isomerase_DsbC/G_N"/>
</dbReference>
<dbReference type="InterPro" id="IPR012336">
    <property type="entry name" value="Thioredoxin-like_fold"/>
</dbReference>
<evidence type="ECO:0000256" key="6">
    <source>
        <dbReference type="ARBA" id="ARBA00023284"/>
    </source>
</evidence>
<dbReference type="CDD" id="cd03020">
    <property type="entry name" value="DsbA_DsbC_DsbG"/>
    <property type="match status" value="1"/>
</dbReference>
<keyword evidence="5" id="KW-1015">Disulfide bond</keyword>
<dbReference type="PANTHER" id="PTHR35272:SF3">
    <property type="entry name" value="THIOL:DISULFIDE INTERCHANGE PROTEIN DSBC"/>
    <property type="match status" value="1"/>
</dbReference>
<name>A0A0M4LEL2_9GAMM</name>
<gene>
    <name evidence="9" type="ORF">W908_01685</name>
</gene>
<dbReference type="Proteomes" id="UP000068905">
    <property type="component" value="Chromosome"/>
</dbReference>
<dbReference type="EMBL" id="CP006911">
    <property type="protein sequence ID" value="ALE01430.1"/>
    <property type="molecule type" value="Genomic_DNA"/>
</dbReference>
<protein>
    <recommendedName>
        <fullName evidence="7">Thiol:disulfide interchange protein</fullName>
    </recommendedName>
</protein>
<feature type="domain" description="Thioredoxin" evidence="8">
    <location>
        <begin position="68"/>
        <end position="239"/>
    </location>
</feature>
<evidence type="ECO:0000256" key="2">
    <source>
        <dbReference type="ARBA" id="ARBA00009813"/>
    </source>
</evidence>
<dbReference type="Gene3D" id="3.10.450.70">
    <property type="entry name" value="Disulphide bond isomerase, DsbC/G, N-terminal"/>
    <property type="match status" value="1"/>
</dbReference>
<dbReference type="Gene3D" id="3.40.30.10">
    <property type="entry name" value="Glutaredoxin"/>
    <property type="match status" value="1"/>
</dbReference>
<reference evidence="9 10" key="1">
    <citation type="journal article" date="2015" name="Genome Announc.">
        <title>Genome Sequence of 'Candidatus Thioglobus singularis' Strain PS1, a Mixotroph from the SUP05 Clade of Marine Gammaproteobacteria.</title>
        <authorList>
            <person name="Marshall K.T."/>
            <person name="Morris R.M."/>
        </authorList>
    </citation>
    <scope>NUCLEOTIDE SEQUENCE [LARGE SCALE GENOMIC DNA]</scope>
    <source>
        <strain evidence="9 10">PS1</strain>
    </source>
</reference>
<dbReference type="InterPro" id="IPR051470">
    <property type="entry name" value="Thiol:disulfide_interchange"/>
</dbReference>
<keyword evidence="10" id="KW-1185">Reference proteome</keyword>
<dbReference type="Pfam" id="PF10411">
    <property type="entry name" value="DsbC_N"/>
    <property type="match status" value="1"/>
</dbReference>
<evidence type="ECO:0000256" key="1">
    <source>
        <dbReference type="ARBA" id="ARBA00004418"/>
    </source>
</evidence>
<dbReference type="Pfam" id="PF13098">
    <property type="entry name" value="Thioredoxin_2"/>
    <property type="match status" value="1"/>
</dbReference>
<dbReference type="InterPro" id="IPR013766">
    <property type="entry name" value="Thioredoxin_domain"/>
</dbReference>
<dbReference type="RefSeq" id="WP_053819679.1">
    <property type="nucleotide sequence ID" value="NZ_CP006911.1"/>
</dbReference>
<evidence type="ECO:0000256" key="5">
    <source>
        <dbReference type="ARBA" id="ARBA00023157"/>
    </source>
</evidence>
<dbReference type="PROSITE" id="PS51352">
    <property type="entry name" value="THIOREDOXIN_2"/>
    <property type="match status" value="1"/>
</dbReference>
<evidence type="ECO:0000256" key="4">
    <source>
        <dbReference type="ARBA" id="ARBA00022764"/>
    </source>
</evidence>
<comment type="similarity">
    <text evidence="2 7">Belongs to the thioredoxin family. DsbC subfamily.</text>
</comment>